<dbReference type="Pfam" id="PF17148">
    <property type="entry name" value="DUF5117"/>
    <property type="match status" value="1"/>
</dbReference>
<evidence type="ECO:0000313" key="7">
    <source>
        <dbReference type="Proteomes" id="UP001589734"/>
    </source>
</evidence>
<feature type="domain" description="EcxA zinc-binding" evidence="3">
    <location>
        <begin position="431"/>
        <end position="735"/>
    </location>
</feature>
<dbReference type="SUPFAM" id="SSF55486">
    <property type="entry name" value="Metalloproteases ('zincins'), catalytic domain"/>
    <property type="match status" value="1"/>
</dbReference>
<dbReference type="RefSeq" id="WP_379685256.1">
    <property type="nucleotide sequence ID" value="NZ_JBHLYW010000008.1"/>
</dbReference>
<dbReference type="GO" id="GO:0008237">
    <property type="term" value="F:metallopeptidase activity"/>
    <property type="evidence" value="ECO:0007669"/>
    <property type="project" value="UniProtKB-KW"/>
</dbReference>
<dbReference type="CDD" id="cd04276">
    <property type="entry name" value="ZnMc_MMP_like_2"/>
    <property type="match status" value="1"/>
</dbReference>
<comment type="caution">
    <text evidence="6">The sequence shown here is derived from an EMBL/GenBank/DDBJ whole genome shotgun (WGS) entry which is preliminary data.</text>
</comment>
<keyword evidence="6" id="KW-0378">Hydrolase</keyword>
<protein>
    <submittedName>
        <fullName evidence="6">Zinc-dependent metalloprotease</fullName>
    </submittedName>
</protein>
<dbReference type="InterPro" id="IPR032534">
    <property type="entry name" value="EcxA_zinc-bd"/>
</dbReference>
<keyword evidence="6" id="KW-0645">Protease</keyword>
<dbReference type="InterPro" id="IPR033428">
    <property type="entry name" value="DUF5118"/>
</dbReference>
<dbReference type="EMBL" id="JBHLYW010000008">
    <property type="protein sequence ID" value="MFC0077301.1"/>
    <property type="molecule type" value="Genomic_DNA"/>
</dbReference>
<dbReference type="PANTHER" id="PTHR38478:SF1">
    <property type="entry name" value="ZINC DEPENDENT METALLOPROTEASE DOMAIN LIPOPROTEIN"/>
    <property type="match status" value="1"/>
</dbReference>
<dbReference type="Pfam" id="PF16313">
    <property type="entry name" value="DUF4953"/>
    <property type="match status" value="1"/>
</dbReference>
<dbReference type="Pfam" id="PF17162">
    <property type="entry name" value="DUF5118"/>
    <property type="match status" value="1"/>
</dbReference>
<feature type="chain" id="PRO_5045415806" evidence="2">
    <location>
        <begin position="23"/>
        <end position="825"/>
    </location>
</feature>
<keyword evidence="6" id="KW-0482">Metalloprotease</keyword>
<reference evidence="6 7" key="1">
    <citation type="submission" date="2024-09" db="EMBL/GenBank/DDBJ databases">
        <authorList>
            <person name="Sun Q."/>
            <person name="Mori K."/>
        </authorList>
    </citation>
    <scope>NUCLEOTIDE SEQUENCE [LARGE SCALE GENOMIC DNA]</scope>
    <source>
        <strain evidence="6 7">CGMCC 1.12926</strain>
    </source>
</reference>
<name>A0ABV6BPC1_9FLAO</name>
<feature type="region of interest" description="Disordered" evidence="1">
    <location>
        <begin position="26"/>
        <end position="45"/>
    </location>
</feature>
<dbReference type="Proteomes" id="UP001589734">
    <property type="component" value="Unassembled WGS sequence"/>
</dbReference>
<evidence type="ECO:0000313" key="6">
    <source>
        <dbReference type="EMBL" id="MFC0077301.1"/>
    </source>
</evidence>
<evidence type="ECO:0000256" key="2">
    <source>
        <dbReference type="SAM" id="SignalP"/>
    </source>
</evidence>
<organism evidence="6 7">
    <name type="scientific">Flavobacterium procerum</name>
    <dbReference type="NCBI Taxonomy" id="1455569"/>
    <lineage>
        <taxon>Bacteria</taxon>
        <taxon>Pseudomonadati</taxon>
        <taxon>Bacteroidota</taxon>
        <taxon>Flavobacteriia</taxon>
        <taxon>Flavobacteriales</taxon>
        <taxon>Flavobacteriaceae</taxon>
        <taxon>Flavobacterium</taxon>
    </lineage>
</organism>
<accession>A0ABV6BPC1</accession>
<evidence type="ECO:0000256" key="1">
    <source>
        <dbReference type="SAM" id="MobiDB-lite"/>
    </source>
</evidence>
<dbReference type="InterPro" id="IPR034032">
    <property type="entry name" value="Zn_MMP-like_bac"/>
</dbReference>
<dbReference type="PANTHER" id="PTHR38478">
    <property type="entry name" value="PEPTIDASE M1A AND M12B"/>
    <property type="match status" value="1"/>
</dbReference>
<dbReference type="InterPro" id="IPR033413">
    <property type="entry name" value="DUF5117"/>
</dbReference>
<keyword evidence="2" id="KW-0732">Signal</keyword>
<proteinExistence type="predicted"/>
<dbReference type="Gene3D" id="3.40.390.10">
    <property type="entry name" value="Collagenase (Catalytic Domain)"/>
    <property type="match status" value="1"/>
</dbReference>
<evidence type="ECO:0000259" key="5">
    <source>
        <dbReference type="Pfam" id="PF17162"/>
    </source>
</evidence>
<dbReference type="InterPro" id="IPR024079">
    <property type="entry name" value="MetalloPept_cat_dom_sf"/>
</dbReference>
<evidence type="ECO:0000259" key="4">
    <source>
        <dbReference type="Pfam" id="PF17148"/>
    </source>
</evidence>
<feature type="signal peptide" evidence="2">
    <location>
        <begin position="1"/>
        <end position="22"/>
    </location>
</feature>
<feature type="domain" description="DUF5117" evidence="4">
    <location>
        <begin position="109"/>
        <end position="297"/>
    </location>
</feature>
<sequence>MNKFFICAASAFLLLLPAVQTAQSKKEKSKKNEEAVAPTPDKRPESGIKEYSKVITKSAVSDEGLFTVHKVDKKYYFEIPNKYLDKDMLLVSRLAKLPSNLGGGYVNAGSETNEQLIVWQRFQDKILIKSKSFNAVANDSLPISISVKANNYEPTLYAFDIVAFSKDSANTVIDVTKFYSTDVKAISGISAEMRETYKVKGLDDSRTFITAMKSFPMNIEVIQDMTYNASKPSMLEDTETISIQMNQSMILLPEVPMKPRIFDSRVGWFTVSQYDYGSNELKSDLKTYIRRWRLEPKDPEAYARGELVEPVKPIVYYLDPATPEKLKKYIKQGVEEWQKPFEAAGFKNAIIAKDAPTKEEDPDFSPEDVRYSVIRYVASTTRNAVGPSVSDPRTGEIIESDVIWYHNHLRSYRNRYLLETGAANPKARTLQTSDEEMGEMMRMVIAHEVGHALGFPHNMGASCAYDTESYRNGEFTQENGIAASIMDYARYNYIAQPGDKNIRFIRKMGEYDYYALNWGYRVIPDAKSPEAETAVLDKWILEKAGNPVYKFGKQSSTFDPSSQTEDIGNNSMKASSYGLKNLEYVAAHLSEWTSSVTNKYEDLDELYKELLDVWGRYVGHVVTNVGGVYENTKRPNQTGNVYEVVPKAKQIEAMNWLQEKAFASPTWIVNLNNLKNTDYAGYTEKFRNIQVRHLNNLMSLARIGRLMDNEILGADTYKALDFFKDLRRGIWKETAAASNVSIYRRNLQRGYIDRMAFLMTEEIKPNDRFTVYYNVSQSDLRALVRGELTALKRSLSAAKAGAVNTETKYHYEDCIKRIDLILDPK</sequence>
<gene>
    <name evidence="6" type="ORF">ACFFLS_09635</name>
</gene>
<feature type="domain" description="DUF5118" evidence="5">
    <location>
        <begin position="49"/>
        <end position="96"/>
    </location>
</feature>
<keyword evidence="7" id="KW-1185">Reference proteome</keyword>
<evidence type="ECO:0000259" key="3">
    <source>
        <dbReference type="Pfam" id="PF16313"/>
    </source>
</evidence>